<proteinExistence type="predicted"/>
<dbReference type="Gene3D" id="3.40.50.150">
    <property type="entry name" value="Vaccinia Virus protein VP39"/>
    <property type="match status" value="2"/>
</dbReference>
<dbReference type="PANTHER" id="PTHR34203">
    <property type="entry name" value="METHYLTRANSFERASE, FKBM FAMILY PROTEIN"/>
    <property type="match status" value="1"/>
</dbReference>
<dbReference type="PANTHER" id="PTHR34203:SF15">
    <property type="entry name" value="SLL1173 PROTEIN"/>
    <property type="match status" value="1"/>
</dbReference>
<keyword evidence="2" id="KW-0808">Transferase</keyword>
<dbReference type="Proteomes" id="UP000198925">
    <property type="component" value="Unassembled WGS sequence"/>
</dbReference>
<name>A0A1G6QZP2_9PROT</name>
<dbReference type="NCBIfam" id="TIGR01444">
    <property type="entry name" value="fkbM_fam"/>
    <property type="match status" value="1"/>
</dbReference>
<dbReference type="Pfam" id="PF05050">
    <property type="entry name" value="Methyltransf_21"/>
    <property type="match status" value="1"/>
</dbReference>
<gene>
    <name evidence="2" type="ORF">SAMN04487779_1003246</name>
</gene>
<dbReference type="InterPro" id="IPR006342">
    <property type="entry name" value="FkbM_mtfrase"/>
</dbReference>
<accession>A0A1G6QZP2</accession>
<dbReference type="EMBL" id="FMZX01000003">
    <property type="protein sequence ID" value="SDC97663.1"/>
    <property type="molecule type" value="Genomic_DNA"/>
</dbReference>
<feature type="domain" description="Methyltransferase FkbM" evidence="1">
    <location>
        <begin position="202"/>
        <end position="366"/>
    </location>
</feature>
<dbReference type="GO" id="GO:0008168">
    <property type="term" value="F:methyltransferase activity"/>
    <property type="evidence" value="ECO:0007669"/>
    <property type="project" value="UniProtKB-KW"/>
</dbReference>
<dbReference type="SUPFAM" id="SSF53335">
    <property type="entry name" value="S-adenosyl-L-methionine-dependent methyltransferases"/>
    <property type="match status" value="2"/>
</dbReference>
<evidence type="ECO:0000313" key="3">
    <source>
        <dbReference type="Proteomes" id="UP000198925"/>
    </source>
</evidence>
<dbReference type="STRING" id="938405.SAMN02927895_04673"/>
<protein>
    <submittedName>
        <fullName evidence="2">Methyltransferase, FkbM family</fullName>
    </submittedName>
</protein>
<keyword evidence="2" id="KW-0489">Methyltransferase</keyword>
<sequence length="826" mass="90611">MHEREGLLIGSASGPDGGVELRELAWRGAGAWSSGISPYTGRVTLHADQPGDWIEFRLPQGRWRLMLVQHHWSGQMLLRDAAHYALHDLYVPETENGIREIAVDSAGEAQPVRLEVTGMRHPDSRGAQVWLLGLRSGAGTFHPELGRPLGPVCRLIEGSEGRFLALRTDTGVADYLAVSGTWKPDSLRIFAQHVPGSRIVVDVGANIGHHTVALSRLVPAGRVLAFEPQMQMFNLLGANLALNGCTNVVPFRMGLGAEETELRMYPVDYRSFSNFGALGIQPGTGEGEAVPVLPLDDLLTRQGIPHADIGFLKMDVQSFEYYVLQGAGRVLREARPVIYCEVAPRSMRHAGYDYREIYRLLDGLGYGFLDDAGEAHAVPDWDGESAAEWNILALPGRQRGPLVIETVARDAAPAVVKPRIVPPMQPQLPNAPSAWPSADGFALSNRIGDLPRFTSRHEPQIDMAEAGAWAFICRDEALLGRVAAWFGRNPAGLTLKVWQYPHQGDDLRAVNWGRYFNLVHEPHLDIRVQGSLLQSLKAQNFAAMAGLAPRVLGLFLLEGPCGTLHPAILTEDARALQRDAEPILPEDLHGRVAGFCARHGLYPPFGDLATEGNHGMGIWVDWQFAYPTEAHAEFLRTHYLRHTQFGESKYQTAPGLGVGEGIRDTQRRIGDLGLEGIEFGGATVIDLGCNGGQFLNYAAARGARYGLGLDWPETARAASYASNHLGHFNLGYLGAALHEGLPADRPGPAEFDIVLYLAMVTHLGVPDWLHGLGRRLVIEINHAHQVEETLAALAPHWWLRFVGKASDHGDRAIYHGFSRRHFSQEP</sequence>
<evidence type="ECO:0000313" key="2">
    <source>
        <dbReference type="EMBL" id="SDC97663.1"/>
    </source>
</evidence>
<dbReference type="InterPro" id="IPR052514">
    <property type="entry name" value="SAM-dependent_MTase"/>
</dbReference>
<dbReference type="InterPro" id="IPR029063">
    <property type="entry name" value="SAM-dependent_MTases_sf"/>
</dbReference>
<reference evidence="2 3" key="1">
    <citation type="submission" date="2016-10" db="EMBL/GenBank/DDBJ databases">
        <authorList>
            <person name="de Groot N.N."/>
        </authorList>
    </citation>
    <scope>NUCLEOTIDE SEQUENCE [LARGE SCALE GENOMIC DNA]</scope>
    <source>
        <strain evidence="2 3">CPCC 100156</strain>
    </source>
</reference>
<dbReference type="AlphaFoldDB" id="A0A1G6QZP2"/>
<dbReference type="CDD" id="cd02440">
    <property type="entry name" value="AdoMet_MTases"/>
    <property type="match status" value="1"/>
</dbReference>
<dbReference type="RefSeq" id="WP_090662755.1">
    <property type="nucleotide sequence ID" value="NZ_FMZX01000003.1"/>
</dbReference>
<organism evidence="2 3">
    <name type="scientific">Belnapia rosea</name>
    <dbReference type="NCBI Taxonomy" id="938405"/>
    <lineage>
        <taxon>Bacteria</taxon>
        <taxon>Pseudomonadati</taxon>
        <taxon>Pseudomonadota</taxon>
        <taxon>Alphaproteobacteria</taxon>
        <taxon>Acetobacterales</taxon>
        <taxon>Roseomonadaceae</taxon>
        <taxon>Belnapia</taxon>
    </lineage>
</organism>
<keyword evidence="3" id="KW-1185">Reference proteome</keyword>
<dbReference type="GO" id="GO:0032259">
    <property type="term" value="P:methylation"/>
    <property type="evidence" value="ECO:0007669"/>
    <property type="project" value="UniProtKB-KW"/>
</dbReference>
<evidence type="ECO:0000259" key="1">
    <source>
        <dbReference type="Pfam" id="PF05050"/>
    </source>
</evidence>